<comment type="caution">
    <text evidence="1">The sequence shown here is derived from an EMBL/GenBank/DDBJ whole genome shotgun (WGS) entry which is preliminary data.</text>
</comment>
<dbReference type="Proteomes" id="UP000823485">
    <property type="component" value="Unassembled WGS sequence"/>
</dbReference>
<gene>
    <name evidence="1" type="ORF">JOC94_003094</name>
</gene>
<keyword evidence="2" id="KW-1185">Reference proteome</keyword>
<dbReference type="EMBL" id="JAFBFH010000022">
    <property type="protein sequence ID" value="MBM7716083.1"/>
    <property type="molecule type" value="Genomic_DNA"/>
</dbReference>
<organism evidence="1 2">
    <name type="scientific">Siminovitchia thermophila</name>
    <dbReference type="NCBI Taxonomy" id="1245522"/>
    <lineage>
        <taxon>Bacteria</taxon>
        <taxon>Bacillati</taxon>
        <taxon>Bacillota</taxon>
        <taxon>Bacilli</taxon>
        <taxon>Bacillales</taxon>
        <taxon>Bacillaceae</taxon>
        <taxon>Siminovitchia</taxon>
    </lineage>
</organism>
<dbReference type="RefSeq" id="WP_077109581.1">
    <property type="nucleotide sequence ID" value="NZ_JAFBFH010000022.1"/>
</dbReference>
<reference evidence="1 2" key="1">
    <citation type="submission" date="2021-01" db="EMBL/GenBank/DDBJ databases">
        <title>Genomic Encyclopedia of Type Strains, Phase IV (KMG-IV): sequencing the most valuable type-strain genomes for metagenomic binning, comparative biology and taxonomic classification.</title>
        <authorList>
            <person name="Goeker M."/>
        </authorList>
    </citation>
    <scope>NUCLEOTIDE SEQUENCE [LARGE SCALE GENOMIC DNA]</scope>
    <source>
        <strain evidence="1 2">DSM 105453</strain>
    </source>
</reference>
<evidence type="ECO:0008006" key="3">
    <source>
        <dbReference type="Google" id="ProtNLM"/>
    </source>
</evidence>
<evidence type="ECO:0000313" key="1">
    <source>
        <dbReference type="EMBL" id="MBM7716083.1"/>
    </source>
</evidence>
<accession>A0ABS2RB61</accession>
<evidence type="ECO:0000313" key="2">
    <source>
        <dbReference type="Proteomes" id="UP000823485"/>
    </source>
</evidence>
<proteinExistence type="predicted"/>
<protein>
    <recommendedName>
        <fullName evidence="3">Transposase</fullName>
    </recommendedName>
</protein>
<name>A0ABS2RB61_9BACI</name>
<sequence>MVGSYAHFDKGFAGEEFYSYWEGKQINYVGKIRWTSRLAKAVYIDSSPCIRFVDEDIVQATSWAKPRSVSVIRKADLFDMDQMQFIDYLGT</sequence>